<dbReference type="InterPro" id="IPR050153">
    <property type="entry name" value="Metal_Ion_Import_ABC"/>
</dbReference>
<sequence length="259" mass="28431">MALLEVKRAGFSYPTRENVFTDISFTLEKGEIFTILGPNGAGKSTLLNSLANLTPLTTGKILVDGVPLDKMSSRETAFKIAYVPQTTEITYGYSVRDYIAMGRAAHVGMLVTPKKKDYEIVDETIALLGIEHLAHRLCTQISGGEKQQACIARAIVQQPEIILFDEPTSALDYGNQLNIMRLIKKLCGRDYAVIMTTHNPDQPILLEGKAGILDRDGHMITGTVGDILSEETLSAVYRTALHLVYVEEAERMACIAAKI</sequence>
<dbReference type="RefSeq" id="WP_096918682.1">
    <property type="nucleotide sequence ID" value="NZ_CP029487.1"/>
</dbReference>
<evidence type="ECO:0000256" key="3">
    <source>
        <dbReference type="ARBA" id="ARBA00022840"/>
    </source>
</evidence>
<evidence type="ECO:0000256" key="2">
    <source>
        <dbReference type="ARBA" id="ARBA00022741"/>
    </source>
</evidence>
<dbReference type="SMART" id="SM00382">
    <property type="entry name" value="AAA"/>
    <property type="match status" value="1"/>
</dbReference>
<gene>
    <name evidence="5" type="ORF">CPZ25_010105</name>
</gene>
<dbReference type="PANTHER" id="PTHR42734">
    <property type="entry name" value="METAL TRANSPORT SYSTEM ATP-BINDING PROTEIN TM_0124-RELATED"/>
    <property type="match status" value="1"/>
</dbReference>
<reference evidence="5 6" key="1">
    <citation type="submission" date="2018-05" db="EMBL/GenBank/DDBJ databases">
        <title>Genome comparison of Eubacterium sp.</title>
        <authorList>
            <person name="Feng Y."/>
            <person name="Sanchez-Andrea I."/>
            <person name="Stams A.J.M."/>
            <person name="De Vos W.M."/>
        </authorList>
    </citation>
    <scope>NUCLEOTIDE SEQUENCE [LARGE SCALE GENOMIC DNA]</scope>
    <source>
        <strain evidence="5 6">YI</strain>
    </source>
</reference>
<dbReference type="Gene3D" id="3.40.50.300">
    <property type="entry name" value="P-loop containing nucleotide triphosphate hydrolases"/>
    <property type="match status" value="1"/>
</dbReference>
<evidence type="ECO:0000313" key="6">
    <source>
        <dbReference type="Proteomes" id="UP000218387"/>
    </source>
</evidence>
<dbReference type="Proteomes" id="UP000218387">
    <property type="component" value="Chromosome"/>
</dbReference>
<dbReference type="AlphaFoldDB" id="A0A4P9C871"/>
<dbReference type="KEGG" id="emt:CPZ25_010105"/>
<dbReference type="GO" id="GO:0005524">
    <property type="term" value="F:ATP binding"/>
    <property type="evidence" value="ECO:0007669"/>
    <property type="project" value="UniProtKB-KW"/>
</dbReference>
<dbReference type="InterPro" id="IPR003593">
    <property type="entry name" value="AAA+_ATPase"/>
</dbReference>
<keyword evidence="2" id="KW-0547">Nucleotide-binding</keyword>
<protein>
    <submittedName>
        <fullName evidence="5">ABC transporter ATP-binding protein</fullName>
    </submittedName>
</protein>
<dbReference type="SUPFAM" id="SSF52540">
    <property type="entry name" value="P-loop containing nucleoside triphosphate hydrolases"/>
    <property type="match status" value="1"/>
</dbReference>
<dbReference type="InterPro" id="IPR003439">
    <property type="entry name" value="ABC_transporter-like_ATP-bd"/>
</dbReference>
<proteinExistence type="predicted"/>
<evidence type="ECO:0000259" key="4">
    <source>
        <dbReference type="PROSITE" id="PS50893"/>
    </source>
</evidence>
<dbReference type="PANTHER" id="PTHR42734:SF19">
    <property type="entry name" value="IRON COMPOUNDS ABC TRANSPORTER, ATP-BINDING PROTEIN"/>
    <property type="match status" value="1"/>
</dbReference>
<dbReference type="FunFam" id="3.40.50.300:FF:000134">
    <property type="entry name" value="Iron-enterobactin ABC transporter ATP-binding protein"/>
    <property type="match status" value="1"/>
</dbReference>
<dbReference type="PROSITE" id="PS50893">
    <property type="entry name" value="ABC_TRANSPORTER_2"/>
    <property type="match status" value="1"/>
</dbReference>
<evidence type="ECO:0000256" key="1">
    <source>
        <dbReference type="ARBA" id="ARBA00022448"/>
    </source>
</evidence>
<keyword evidence="1" id="KW-0813">Transport</keyword>
<dbReference type="Pfam" id="PF00005">
    <property type="entry name" value="ABC_tran"/>
    <property type="match status" value="1"/>
</dbReference>
<keyword evidence="3 5" id="KW-0067">ATP-binding</keyword>
<organism evidence="5 6">
    <name type="scientific">Eubacterium maltosivorans</name>
    <dbReference type="NCBI Taxonomy" id="2041044"/>
    <lineage>
        <taxon>Bacteria</taxon>
        <taxon>Bacillati</taxon>
        <taxon>Bacillota</taxon>
        <taxon>Clostridia</taxon>
        <taxon>Eubacteriales</taxon>
        <taxon>Eubacteriaceae</taxon>
        <taxon>Eubacterium</taxon>
    </lineage>
</organism>
<accession>A0A4P9C871</accession>
<dbReference type="GO" id="GO:0016887">
    <property type="term" value="F:ATP hydrolysis activity"/>
    <property type="evidence" value="ECO:0007669"/>
    <property type="project" value="InterPro"/>
</dbReference>
<dbReference type="EMBL" id="CP029487">
    <property type="protein sequence ID" value="QCT71663.1"/>
    <property type="molecule type" value="Genomic_DNA"/>
</dbReference>
<keyword evidence="6" id="KW-1185">Reference proteome</keyword>
<dbReference type="InterPro" id="IPR027417">
    <property type="entry name" value="P-loop_NTPase"/>
</dbReference>
<evidence type="ECO:0000313" key="5">
    <source>
        <dbReference type="EMBL" id="QCT71663.1"/>
    </source>
</evidence>
<name>A0A4P9C871_EUBML</name>
<feature type="domain" description="ABC transporter" evidence="4">
    <location>
        <begin position="1"/>
        <end position="249"/>
    </location>
</feature>